<protein>
    <submittedName>
        <fullName evidence="2">Uncharacterized protein</fullName>
    </submittedName>
</protein>
<dbReference type="Proteomes" id="UP000247099">
    <property type="component" value="Unassembled WGS sequence"/>
</dbReference>
<evidence type="ECO:0000256" key="1">
    <source>
        <dbReference type="SAM" id="Phobius"/>
    </source>
</evidence>
<dbReference type="EMBL" id="QHJQ01000006">
    <property type="protein sequence ID" value="PXA03909.1"/>
    <property type="molecule type" value="Genomic_DNA"/>
</dbReference>
<organism evidence="2 3">
    <name type="scientific">Coraliomargarita sinensis</name>
    <dbReference type="NCBI Taxonomy" id="2174842"/>
    <lineage>
        <taxon>Bacteria</taxon>
        <taxon>Pseudomonadati</taxon>
        <taxon>Verrucomicrobiota</taxon>
        <taxon>Opitutia</taxon>
        <taxon>Puniceicoccales</taxon>
        <taxon>Coraliomargaritaceae</taxon>
        <taxon>Coraliomargarita</taxon>
    </lineage>
</organism>
<reference evidence="2 3" key="1">
    <citation type="submission" date="2018-05" db="EMBL/GenBank/DDBJ databases">
        <title>Coraliomargarita sinensis sp. nov., isolated from a marine solar saltern.</title>
        <authorList>
            <person name="Zhou L.Y."/>
        </authorList>
    </citation>
    <scope>NUCLEOTIDE SEQUENCE [LARGE SCALE GENOMIC DNA]</scope>
    <source>
        <strain evidence="2 3">WN38</strain>
    </source>
</reference>
<keyword evidence="3" id="KW-1185">Reference proteome</keyword>
<name>A0A317ZJF9_9BACT</name>
<evidence type="ECO:0000313" key="2">
    <source>
        <dbReference type="EMBL" id="PXA03909.1"/>
    </source>
</evidence>
<evidence type="ECO:0000313" key="3">
    <source>
        <dbReference type="Proteomes" id="UP000247099"/>
    </source>
</evidence>
<proteinExistence type="predicted"/>
<keyword evidence="1" id="KW-1133">Transmembrane helix</keyword>
<accession>A0A317ZJF9</accession>
<comment type="caution">
    <text evidence="2">The sequence shown here is derived from an EMBL/GenBank/DDBJ whole genome shotgun (WGS) entry which is preliminary data.</text>
</comment>
<sequence>MSYLKNAFIIIGFLYVLQAITRAGIDPSSLHPYEAWLALFFIIVIGIIGVRREFKRIDKIKGEYSDK</sequence>
<keyword evidence="1" id="KW-0812">Transmembrane</keyword>
<feature type="transmembrane region" description="Helical" evidence="1">
    <location>
        <begin position="33"/>
        <end position="50"/>
    </location>
</feature>
<dbReference type="AlphaFoldDB" id="A0A317ZJF9"/>
<dbReference type="InParanoid" id="A0A317ZJF9"/>
<keyword evidence="1" id="KW-0472">Membrane</keyword>
<gene>
    <name evidence="2" type="ORF">DDZ13_09725</name>
</gene>